<evidence type="ECO:0000313" key="11">
    <source>
        <dbReference type="Proteomes" id="UP001153069"/>
    </source>
</evidence>
<evidence type="ECO:0000256" key="1">
    <source>
        <dbReference type="ARBA" id="ARBA00010718"/>
    </source>
</evidence>
<evidence type="ECO:0000256" key="8">
    <source>
        <dbReference type="SAM" id="SignalP"/>
    </source>
</evidence>
<dbReference type="PANTHER" id="PTHR18952:SF265">
    <property type="entry name" value="CARBONIC ANHYDRASE"/>
    <property type="match status" value="1"/>
</dbReference>
<comment type="catalytic activity">
    <reaction evidence="6">
        <text>hydrogencarbonate + H(+) = CO2 + H2O</text>
        <dbReference type="Rhea" id="RHEA:10748"/>
        <dbReference type="ChEBI" id="CHEBI:15377"/>
        <dbReference type="ChEBI" id="CHEBI:15378"/>
        <dbReference type="ChEBI" id="CHEBI:16526"/>
        <dbReference type="ChEBI" id="CHEBI:17544"/>
        <dbReference type="EC" id="4.2.1.1"/>
    </reaction>
</comment>
<evidence type="ECO:0000256" key="4">
    <source>
        <dbReference type="ARBA" id="ARBA00022833"/>
    </source>
</evidence>
<comment type="caution">
    <text evidence="10">The sequence shown here is derived from an EMBL/GenBank/DDBJ whole genome shotgun (WGS) entry which is preliminary data.</text>
</comment>
<evidence type="ECO:0000256" key="5">
    <source>
        <dbReference type="ARBA" id="ARBA00023239"/>
    </source>
</evidence>
<organism evidence="10 11">
    <name type="scientific">Seminavis robusta</name>
    <dbReference type="NCBI Taxonomy" id="568900"/>
    <lineage>
        <taxon>Eukaryota</taxon>
        <taxon>Sar</taxon>
        <taxon>Stramenopiles</taxon>
        <taxon>Ochrophyta</taxon>
        <taxon>Bacillariophyta</taxon>
        <taxon>Bacillariophyceae</taxon>
        <taxon>Bacillariophycidae</taxon>
        <taxon>Naviculales</taxon>
        <taxon>Naviculaceae</taxon>
        <taxon>Seminavis</taxon>
    </lineage>
</organism>
<feature type="region of interest" description="Disordered" evidence="7">
    <location>
        <begin position="205"/>
        <end position="235"/>
    </location>
</feature>
<dbReference type="EMBL" id="CAICTM010000034">
    <property type="protein sequence ID" value="CAB9498278.1"/>
    <property type="molecule type" value="Genomic_DNA"/>
</dbReference>
<name>A0A9N8H176_9STRA</name>
<dbReference type="Pfam" id="PF00194">
    <property type="entry name" value="Carb_anhydrase"/>
    <property type="match status" value="2"/>
</dbReference>
<keyword evidence="4" id="KW-0862">Zinc</keyword>
<evidence type="ECO:0000256" key="6">
    <source>
        <dbReference type="ARBA" id="ARBA00048348"/>
    </source>
</evidence>
<dbReference type="GO" id="GO:0008270">
    <property type="term" value="F:zinc ion binding"/>
    <property type="evidence" value="ECO:0007669"/>
    <property type="project" value="InterPro"/>
</dbReference>
<keyword evidence="8" id="KW-0732">Signal</keyword>
<gene>
    <name evidence="10" type="ORF">SEMRO_34_G022110.1</name>
</gene>
<dbReference type="SMART" id="SM01057">
    <property type="entry name" value="Carb_anhydrase"/>
    <property type="match status" value="1"/>
</dbReference>
<evidence type="ECO:0000256" key="7">
    <source>
        <dbReference type="SAM" id="MobiDB-lite"/>
    </source>
</evidence>
<evidence type="ECO:0000256" key="2">
    <source>
        <dbReference type="ARBA" id="ARBA00012925"/>
    </source>
</evidence>
<keyword evidence="5" id="KW-0456">Lyase</keyword>
<sequence length="372" mass="41011">MKIGSYALVSFLSACLYPTKVTASDGNLFTYDPNSQNGPEYWKDISFDDGTDNQCGGDRNSPIAVESNACETFEDYELTPGTCLVQDFGFVVNNHAEQVNAPTQQVCETNKMKIPGVAGEFEMLQFHIHMNSEHTFDGSHFAAELHVVHSEVGGDRLAVLGMFFVPTALESNALVDDLLRGFDAISDETYTACNMTTLPHWWQDQDQDQDHQAQAADVDQEAVKPRSGSTVTPENPFNVYDLVPKEASMYYYSGGLTTPPCTEIVEWSVVDKPVEITVAQYNDLSSLILNYVDPTTCDFATVADPNSGSTSRPTQPSNGRHVTRICPVGFVEEENVDLDLESASSGRFSVPTWSSFHVLTTMFVGGWVARRF</sequence>
<dbReference type="SUPFAM" id="SSF51069">
    <property type="entry name" value="Carbonic anhydrase"/>
    <property type="match status" value="1"/>
</dbReference>
<evidence type="ECO:0000259" key="9">
    <source>
        <dbReference type="PROSITE" id="PS51144"/>
    </source>
</evidence>
<accession>A0A9N8H176</accession>
<evidence type="ECO:0000313" key="10">
    <source>
        <dbReference type="EMBL" id="CAB9498278.1"/>
    </source>
</evidence>
<dbReference type="OrthoDB" id="47187at2759"/>
<evidence type="ECO:0000256" key="3">
    <source>
        <dbReference type="ARBA" id="ARBA00022723"/>
    </source>
</evidence>
<reference evidence="10" key="1">
    <citation type="submission" date="2020-06" db="EMBL/GenBank/DDBJ databases">
        <authorList>
            <consortium name="Plant Systems Biology data submission"/>
        </authorList>
    </citation>
    <scope>NUCLEOTIDE SEQUENCE</scope>
    <source>
        <strain evidence="10">D6</strain>
    </source>
</reference>
<dbReference type="InterPro" id="IPR023561">
    <property type="entry name" value="Carbonic_anhydrase_a-class"/>
</dbReference>
<dbReference type="Gene3D" id="3.10.200.10">
    <property type="entry name" value="Alpha carbonic anhydrase"/>
    <property type="match status" value="1"/>
</dbReference>
<feature type="chain" id="PRO_5040397833" description="carbonic anhydrase" evidence="8">
    <location>
        <begin position="24"/>
        <end position="372"/>
    </location>
</feature>
<dbReference type="PROSITE" id="PS51144">
    <property type="entry name" value="ALPHA_CA_2"/>
    <property type="match status" value="1"/>
</dbReference>
<dbReference type="PANTHER" id="PTHR18952">
    <property type="entry name" value="CARBONIC ANHYDRASE"/>
    <property type="match status" value="1"/>
</dbReference>
<dbReference type="Proteomes" id="UP001153069">
    <property type="component" value="Unassembled WGS sequence"/>
</dbReference>
<protein>
    <recommendedName>
        <fullName evidence="2">carbonic anhydrase</fullName>
        <ecNumber evidence="2">4.2.1.1</ecNumber>
    </recommendedName>
</protein>
<dbReference type="PROSITE" id="PS51257">
    <property type="entry name" value="PROKAR_LIPOPROTEIN"/>
    <property type="match status" value="1"/>
</dbReference>
<keyword evidence="3" id="KW-0479">Metal-binding</keyword>
<keyword evidence="11" id="KW-1185">Reference proteome</keyword>
<dbReference type="InterPro" id="IPR001148">
    <property type="entry name" value="CA_dom"/>
</dbReference>
<dbReference type="InterPro" id="IPR041891">
    <property type="entry name" value="Alpha_CA_prokaryot-like"/>
</dbReference>
<proteinExistence type="inferred from homology"/>
<feature type="signal peptide" evidence="8">
    <location>
        <begin position="1"/>
        <end position="23"/>
    </location>
</feature>
<dbReference type="CDD" id="cd03124">
    <property type="entry name" value="alpha_CA_prokaryotic_like"/>
    <property type="match status" value="1"/>
</dbReference>
<dbReference type="AlphaFoldDB" id="A0A9N8H176"/>
<feature type="domain" description="Alpha-carbonic anhydrase" evidence="9">
    <location>
        <begin position="27"/>
        <end position="326"/>
    </location>
</feature>
<dbReference type="EC" id="4.2.1.1" evidence="2"/>
<dbReference type="GO" id="GO:0004089">
    <property type="term" value="F:carbonate dehydratase activity"/>
    <property type="evidence" value="ECO:0007669"/>
    <property type="project" value="UniProtKB-EC"/>
</dbReference>
<comment type="similarity">
    <text evidence="1">Belongs to the alpha-carbonic anhydrase family.</text>
</comment>
<dbReference type="InterPro" id="IPR036398">
    <property type="entry name" value="CA_dom_sf"/>
</dbReference>